<dbReference type="InterPro" id="IPR006671">
    <property type="entry name" value="Cyclin_N"/>
</dbReference>
<dbReference type="PANTHER" id="PTHR14248">
    <property type="entry name" value="CYCLIN Y, ISOFORM A"/>
    <property type="match status" value="1"/>
</dbReference>
<name>A0ABQ8UQ95_9EUKA</name>
<organism evidence="3 4">
    <name type="scientific">Paratrimastix pyriformis</name>
    <dbReference type="NCBI Taxonomy" id="342808"/>
    <lineage>
        <taxon>Eukaryota</taxon>
        <taxon>Metamonada</taxon>
        <taxon>Preaxostyla</taxon>
        <taxon>Paratrimastigidae</taxon>
        <taxon>Paratrimastix</taxon>
    </lineage>
</organism>
<feature type="domain" description="Cyclin N-terminal" evidence="2">
    <location>
        <begin position="120"/>
        <end position="212"/>
    </location>
</feature>
<dbReference type="SUPFAM" id="SSF47954">
    <property type="entry name" value="Cyclin-like"/>
    <property type="match status" value="1"/>
</dbReference>
<dbReference type="Proteomes" id="UP001141327">
    <property type="component" value="Unassembled WGS sequence"/>
</dbReference>
<proteinExistence type="predicted"/>
<evidence type="ECO:0000313" key="3">
    <source>
        <dbReference type="EMBL" id="KAJ4460611.1"/>
    </source>
</evidence>
<dbReference type="CDD" id="cd20540">
    <property type="entry name" value="CYCLIN_CCNY_like"/>
    <property type="match status" value="1"/>
</dbReference>
<evidence type="ECO:0000256" key="1">
    <source>
        <dbReference type="SAM" id="MobiDB-lite"/>
    </source>
</evidence>
<feature type="compositionally biased region" description="Low complexity" evidence="1">
    <location>
        <begin position="290"/>
        <end position="313"/>
    </location>
</feature>
<comment type="caution">
    <text evidence="3">The sequence shown here is derived from an EMBL/GenBank/DDBJ whole genome shotgun (WGS) entry which is preliminary data.</text>
</comment>
<feature type="compositionally biased region" description="Acidic residues" evidence="1">
    <location>
        <begin position="346"/>
        <end position="359"/>
    </location>
</feature>
<sequence length="367" mass="40825">MQQPPSEPSAPQNAPQVPPAPAADDRYGALRRTITKPVVARKFPSANSPALYPVSSTPSEPDMEETIKCVCTQIHTLLRHSCKHPKANPKVIPIFCEDLKTLDVQDMNQLPVPEISHMQIFMTYILQQLNMNAQCCIICLIYVERLITDAQVVLHPINWRRLVVISLLMASKIWEDHGLQNIAIVRRAFPFFSVREINSMEMAFLDLLHYNLVVTSKEYVEYYFSLRDLGGGDSFPLKQLERDELDRLESRSQARSESYREKFRSLDVTSQARGAAGEDTHRHRHRHLLPAPSGGATATASAPRPVQRAAAAALPFGCSPIPSPHPDAAFVDGPSVEGLAEALPGGEEEYDEEGSESDGFDPNLPPR</sequence>
<feature type="region of interest" description="Disordered" evidence="1">
    <location>
        <begin position="1"/>
        <end position="31"/>
    </location>
</feature>
<reference evidence="3" key="1">
    <citation type="journal article" date="2022" name="bioRxiv">
        <title>Genomics of Preaxostyla Flagellates Illuminates Evolutionary Transitions and the Path Towards Mitochondrial Loss.</title>
        <authorList>
            <person name="Novak L.V.F."/>
            <person name="Treitli S.C."/>
            <person name="Pyrih J."/>
            <person name="Halakuc P."/>
            <person name="Pipaliya S.V."/>
            <person name="Vacek V."/>
            <person name="Brzon O."/>
            <person name="Soukal P."/>
            <person name="Eme L."/>
            <person name="Dacks J.B."/>
            <person name="Karnkowska A."/>
            <person name="Elias M."/>
            <person name="Hampl V."/>
        </authorList>
    </citation>
    <scope>NUCLEOTIDE SEQUENCE</scope>
    <source>
        <strain evidence="3">RCP-MX</strain>
    </source>
</reference>
<dbReference type="InterPro" id="IPR036915">
    <property type="entry name" value="Cyclin-like_sf"/>
</dbReference>
<feature type="region of interest" description="Disordered" evidence="1">
    <location>
        <begin position="259"/>
        <end position="367"/>
    </location>
</feature>
<keyword evidence="4" id="KW-1185">Reference proteome</keyword>
<evidence type="ECO:0000259" key="2">
    <source>
        <dbReference type="Pfam" id="PF00134"/>
    </source>
</evidence>
<protein>
    <submittedName>
        <fullName evidence="3">Amine-terminal domain cyclin</fullName>
    </submittedName>
</protein>
<gene>
    <name evidence="3" type="ORF">PAPYR_3254</name>
</gene>
<dbReference type="EMBL" id="JAPMOS010000012">
    <property type="protein sequence ID" value="KAJ4460611.1"/>
    <property type="molecule type" value="Genomic_DNA"/>
</dbReference>
<evidence type="ECO:0000313" key="4">
    <source>
        <dbReference type="Proteomes" id="UP001141327"/>
    </source>
</evidence>
<accession>A0ABQ8UQ95</accession>
<dbReference type="Pfam" id="PF00134">
    <property type="entry name" value="Cyclin_N"/>
    <property type="match status" value="1"/>
</dbReference>
<dbReference type="Gene3D" id="1.10.472.10">
    <property type="entry name" value="Cyclin-like"/>
    <property type="match status" value="1"/>
</dbReference>